<dbReference type="GO" id="GO:0016020">
    <property type="term" value="C:membrane"/>
    <property type="evidence" value="ECO:0007669"/>
    <property type="project" value="UniProtKB-SubCell"/>
</dbReference>
<dbReference type="InterPro" id="IPR034003">
    <property type="entry name" value="ABCG_PDR_2"/>
</dbReference>
<keyword evidence="5" id="KW-0677">Repeat</keyword>
<evidence type="ECO:0000256" key="8">
    <source>
        <dbReference type="ARBA" id="ARBA00022989"/>
    </source>
</evidence>
<evidence type="ECO:0000313" key="14">
    <source>
        <dbReference type="Proteomes" id="UP000826271"/>
    </source>
</evidence>
<feature type="transmembrane region" description="Helical" evidence="11">
    <location>
        <begin position="830"/>
        <end position="852"/>
    </location>
</feature>
<feature type="domain" description="ABC transporter" evidence="12">
    <location>
        <begin position="983"/>
        <end position="1222"/>
    </location>
</feature>
<dbReference type="PROSITE" id="PS50893">
    <property type="entry name" value="ABC_TRANSPORTER_2"/>
    <property type="match status" value="1"/>
</dbReference>
<dbReference type="Gene3D" id="3.40.50.300">
    <property type="entry name" value="P-loop containing nucleotide triphosphate hydrolases"/>
    <property type="match status" value="1"/>
</dbReference>
<dbReference type="Pfam" id="PF22936">
    <property type="entry name" value="Pol_BBD"/>
    <property type="match status" value="1"/>
</dbReference>
<feature type="region of interest" description="Disordered" evidence="10">
    <location>
        <begin position="119"/>
        <end position="177"/>
    </location>
</feature>
<feature type="region of interest" description="Disordered" evidence="10">
    <location>
        <begin position="952"/>
        <end position="978"/>
    </location>
</feature>
<evidence type="ECO:0000256" key="5">
    <source>
        <dbReference type="ARBA" id="ARBA00022737"/>
    </source>
</evidence>
<dbReference type="GO" id="GO:0016887">
    <property type="term" value="F:ATP hydrolysis activity"/>
    <property type="evidence" value="ECO:0007669"/>
    <property type="project" value="InterPro"/>
</dbReference>
<dbReference type="GO" id="GO:0005524">
    <property type="term" value="F:ATP binding"/>
    <property type="evidence" value="ECO:0007669"/>
    <property type="project" value="UniProtKB-KW"/>
</dbReference>
<evidence type="ECO:0000256" key="2">
    <source>
        <dbReference type="ARBA" id="ARBA00006012"/>
    </source>
</evidence>
<dbReference type="SUPFAM" id="SSF52540">
    <property type="entry name" value="P-loop containing nucleoside triphosphate hydrolases"/>
    <property type="match status" value="1"/>
</dbReference>
<dbReference type="GO" id="GO:0140359">
    <property type="term" value="F:ABC-type transporter activity"/>
    <property type="evidence" value="ECO:0007669"/>
    <property type="project" value="InterPro"/>
</dbReference>
<feature type="transmembrane region" description="Helical" evidence="11">
    <location>
        <begin position="805"/>
        <end position="824"/>
    </location>
</feature>
<feature type="transmembrane region" description="Helical" evidence="11">
    <location>
        <begin position="1393"/>
        <end position="1416"/>
    </location>
</feature>
<feature type="compositionally biased region" description="Polar residues" evidence="10">
    <location>
        <begin position="140"/>
        <end position="152"/>
    </location>
</feature>
<gene>
    <name evidence="13" type="ORF">BUALT_Bualt07G0135600</name>
</gene>
<dbReference type="SMART" id="SM00382">
    <property type="entry name" value="AAA"/>
    <property type="match status" value="1"/>
</dbReference>
<keyword evidence="3" id="KW-0813">Transport</keyword>
<dbReference type="FunFam" id="3.40.50.300:FF:000059">
    <property type="entry name" value="ABC transporter G family member 40"/>
    <property type="match status" value="1"/>
</dbReference>
<keyword evidence="8 11" id="KW-1133">Transmembrane helix</keyword>
<keyword evidence="7" id="KW-0067">ATP-binding</keyword>
<evidence type="ECO:0000256" key="4">
    <source>
        <dbReference type="ARBA" id="ARBA00022692"/>
    </source>
</evidence>
<dbReference type="InterPro" id="IPR025724">
    <property type="entry name" value="GAG-pre-integrase_dom"/>
</dbReference>
<dbReference type="InterPro" id="IPR003439">
    <property type="entry name" value="ABC_transporter-like_ATP-bd"/>
</dbReference>
<evidence type="ECO:0000256" key="3">
    <source>
        <dbReference type="ARBA" id="ARBA00022448"/>
    </source>
</evidence>
<proteinExistence type="inferred from homology"/>
<dbReference type="Pfam" id="PF00005">
    <property type="entry name" value="ABC_tran"/>
    <property type="match status" value="1"/>
</dbReference>
<reference evidence="13" key="1">
    <citation type="submission" date="2019-10" db="EMBL/GenBank/DDBJ databases">
        <authorList>
            <person name="Zhang R."/>
            <person name="Pan Y."/>
            <person name="Wang J."/>
            <person name="Ma R."/>
            <person name="Yu S."/>
        </authorList>
    </citation>
    <scope>NUCLEOTIDE SEQUENCE</scope>
    <source>
        <strain evidence="13">LA-IB0</strain>
        <tissue evidence="13">Leaf</tissue>
    </source>
</reference>
<name>A0AAV6XL79_9LAMI</name>
<dbReference type="InterPro" id="IPR013525">
    <property type="entry name" value="ABC2_TM"/>
</dbReference>
<evidence type="ECO:0000313" key="13">
    <source>
        <dbReference type="EMBL" id="KAG8379883.1"/>
    </source>
</evidence>
<evidence type="ECO:0000259" key="12">
    <source>
        <dbReference type="PROSITE" id="PS50893"/>
    </source>
</evidence>
<feature type="transmembrane region" description="Helical" evidence="11">
    <location>
        <begin position="771"/>
        <end position="793"/>
    </location>
</feature>
<feature type="transmembrane region" description="Helical" evidence="11">
    <location>
        <begin position="1316"/>
        <end position="1334"/>
    </location>
</feature>
<comment type="subcellular location">
    <subcellularLocation>
        <location evidence="1">Membrane</location>
        <topology evidence="1">Multi-pass membrane protein</topology>
    </subcellularLocation>
</comment>
<keyword evidence="4 11" id="KW-0812">Transmembrane</keyword>
<sequence length="1541" mass="175147">MFGFLDGEYQMPKPTIIDGTTTDGPKEVPNKAFISWRRSDRLLRGWITGKIISDKNKSYWMLQGLGPRYESFVTTMMKPPVPSYNEIIQLLQSFEARYHFHNPDNSPLVSFYAHKTNGGSYKKKENGSNHFNSKGKGFYSNGNRNSGTSNFNAGFGRDESKNQSGQTRASKPQDGKVSCQICGRNNHTALECYHRFNHAYQAKDIPQALAALNIEHVPDLEWFPDTGATAHMTGNSGKLENLRLYKGFDAVMVGNGEFMNITHVGDTQVNYDGHEIPLRNVLLVPNIKKNLLSVSQLTTDMPYEFEFDGNGFVIRDRSTKQVIANGRKKGGLYALSEGHAALFSSKFRRTNKEGWHQRLGHPSYRVINFLCSQKLIDFSDDKVSSICDSCQMGKSCRLPFMPSDDECDKPFMKVHCDLWGPAPVASTENFRYYVIFVDGFTRFTCKTSYSSEITTYNEWLNLVEPNHFQDTGTNGHTSSLRNFSNFEHGEDGFNVENITQNTNANAVNAEDIENAEIPAEMPAAHAENAENDAFHAENDAENSDVHVENAVTHAENDAVHAENAENDAVHAENHAENVVVHVENVVTNAENAATITQKHTMVTSKKDQQQYWIRQDERYRFVTVDRFFEAFQSFHVGKRLKHNLESPFDKSKSHPAALTTRKYGAKTKELLKACYSRELLLMKRNSFVYFFKISQIIVMAFVCMTHFFRTTMHRRNIEDGFIFHGALFYATTLVMFNGLAEVSMTIYKLPVFYKQRDSLFFPAWVYSIPTWILKIPISFVEVGVWVFITYYVIGFDPNVGRLFKQYMLLVVLNQMAGGLFRLIRAICRNMIIANTLGSYVLFILFALGGIVLSRDQVKKWWIWGFWSSPSMYAQSAIVVNEFRGHSWSSVIPYTNETLGVLALKSRGFLPEAKMYWIGVVALFGFTILFNVCNMVALTILNPIGKAQAFIPEESESNQRDDETGGRSRVDAITETSEHSKRGMEMKDKGFLEDKLVLLKGVTGAFRPGILTALMGVSGAGKTTLMDVLAVRKIGGYIDGNITISGYPRKQETFARISGYCEQNDIHSPHVTVHESLLYSAWLRMAPEVDVKTRKMFVDEVMELVELTPLRGSLVGLPGVNGLSTEQRKRLTIAVELVSNPSIIFMDEPTSGLDARAVVIVMRAVRNTVDTGRTFVCTIHQPSIDIFDSFDELLLLKRGGEEIYVGPLGRHSCHLIKYFEDIEGVSKIKDGYNPATWMLEVIVSAQEMVLGVDFAEVYKNSELYRRNKALVNELSRPSPETKELYFPSQYSQPFHVQCIACLWKQYWSYWRNPPYTLVRFLFVALLGLTFGSMFWDLGSKRRNVEDILNAVGAMYVSIFLGILNALAVQPVVAIERTVFNRERAAGMYSSMTYAFAQVAIEFPYVLAQAVVYGLAIYAMIGFEWTATKFFWYIFIMYFTLLCLTFYGLMTLAVSPNHHIASVISASFFALWNLFSGFIIPRPRIPIWWRWYYWASPLAWTLYGLTVSQFGDVEEYITPEQTVKEFLRSYFGFRDEILELLQR</sequence>
<protein>
    <recommendedName>
        <fullName evidence="12">ABC transporter domain-containing protein</fullName>
    </recommendedName>
</protein>
<dbReference type="Proteomes" id="UP000826271">
    <property type="component" value="Unassembled WGS sequence"/>
</dbReference>
<dbReference type="PANTHER" id="PTHR48040">
    <property type="entry name" value="PLEIOTROPIC DRUG RESISTANCE PROTEIN 1-LIKE ISOFORM X1"/>
    <property type="match status" value="1"/>
</dbReference>
<dbReference type="CDD" id="cd03232">
    <property type="entry name" value="ABCG_PDR_domain2"/>
    <property type="match status" value="1"/>
</dbReference>
<feature type="transmembrane region" description="Helical" evidence="11">
    <location>
        <begin position="687"/>
        <end position="708"/>
    </location>
</feature>
<evidence type="ECO:0000256" key="7">
    <source>
        <dbReference type="ARBA" id="ARBA00022840"/>
    </source>
</evidence>
<evidence type="ECO:0000256" key="6">
    <source>
        <dbReference type="ARBA" id="ARBA00022741"/>
    </source>
</evidence>
<feature type="transmembrane region" description="Helical" evidence="11">
    <location>
        <begin position="1428"/>
        <end position="1452"/>
    </location>
</feature>
<keyword evidence="6" id="KW-0547">Nucleotide-binding</keyword>
<comment type="similarity">
    <text evidence="2">Belongs to the ABC transporter superfamily. ABCG family. PDR (TC 3.A.1.205) subfamily.</text>
</comment>
<dbReference type="InterPro" id="IPR003593">
    <property type="entry name" value="AAA+_ATPase"/>
</dbReference>
<evidence type="ECO:0000256" key="11">
    <source>
        <dbReference type="SAM" id="Phobius"/>
    </source>
</evidence>
<organism evidence="13 14">
    <name type="scientific">Buddleja alternifolia</name>
    <dbReference type="NCBI Taxonomy" id="168488"/>
    <lineage>
        <taxon>Eukaryota</taxon>
        <taxon>Viridiplantae</taxon>
        <taxon>Streptophyta</taxon>
        <taxon>Embryophyta</taxon>
        <taxon>Tracheophyta</taxon>
        <taxon>Spermatophyta</taxon>
        <taxon>Magnoliopsida</taxon>
        <taxon>eudicotyledons</taxon>
        <taxon>Gunneridae</taxon>
        <taxon>Pentapetalae</taxon>
        <taxon>asterids</taxon>
        <taxon>lamiids</taxon>
        <taxon>Lamiales</taxon>
        <taxon>Scrophulariaceae</taxon>
        <taxon>Buddlejeae</taxon>
        <taxon>Buddleja</taxon>
    </lineage>
</organism>
<evidence type="ECO:0000256" key="9">
    <source>
        <dbReference type="ARBA" id="ARBA00023136"/>
    </source>
</evidence>
<feature type="transmembrane region" description="Helical" evidence="11">
    <location>
        <begin position="1458"/>
        <end position="1478"/>
    </location>
</feature>
<feature type="transmembrane region" description="Helical" evidence="11">
    <location>
        <begin position="720"/>
        <end position="740"/>
    </location>
</feature>
<evidence type="ECO:0000256" key="1">
    <source>
        <dbReference type="ARBA" id="ARBA00004141"/>
    </source>
</evidence>
<dbReference type="InterPro" id="IPR054722">
    <property type="entry name" value="PolX-like_BBD"/>
</dbReference>
<dbReference type="EMBL" id="WHWC01000007">
    <property type="protein sequence ID" value="KAG8379883.1"/>
    <property type="molecule type" value="Genomic_DNA"/>
</dbReference>
<keyword evidence="14" id="KW-1185">Reference proteome</keyword>
<comment type="caution">
    <text evidence="13">The sequence shown here is derived from an EMBL/GenBank/DDBJ whole genome shotgun (WGS) entry which is preliminary data.</text>
</comment>
<dbReference type="InterPro" id="IPR013581">
    <property type="entry name" value="PDR_assoc"/>
</dbReference>
<feature type="transmembrane region" description="Helical" evidence="11">
    <location>
        <begin position="1346"/>
        <end position="1373"/>
    </location>
</feature>
<dbReference type="Pfam" id="PF08370">
    <property type="entry name" value="PDR_assoc"/>
    <property type="match status" value="1"/>
</dbReference>
<dbReference type="InterPro" id="IPR027417">
    <property type="entry name" value="P-loop_NTPase"/>
</dbReference>
<feature type="transmembrane region" description="Helical" evidence="11">
    <location>
        <begin position="914"/>
        <end position="940"/>
    </location>
</feature>
<feature type="compositionally biased region" description="Basic and acidic residues" evidence="10">
    <location>
        <begin position="956"/>
        <end position="978"/>
    </location>
</feature>
<evidence type="ECO:0000256" key="10">
    <source>
        <dbReference type="SAM" id="MobiDB-lite"/>
    </source>
</evidence>
<accession>A0AAV6XL79</accession>
<keyword evidence="9 11" id="KW-0472">Membrane</keyword>
<dbReference type="Pfam" id="PF01061">
    <property type="entry name" value="ABC2_membrane"/>
    <property type="match status" value="2"/>
</dbReference>
<dbReference type="PANTHER" id="PTHR48040:SF20">
    <property type="entry name" value="PLEIOTROPIC DRUG RESISTANCE PROTEIN 1"/>
    <property type="match status" value="1"/>
</dbReference>
<dbReference type="Pfam" id="PF13976">
    <property type="entry name" value="gag_pre-integrs"/>
    <property type="match status" value="1"/>
</dbReference>